<organism evidence="2 3">
    <name type="scientific">Christiangramia fulva</name>
    <dbReference type="NCBI Taxonomy" id="2126553"/>
    <lineage>
        <taxon>Bacteria</taxon>
        <taxon>Pseudomonadati</taxon>
        <taxon>Bacteroidota</taxon>
        <taxon>Flavobacteriia</taxon>
        <taxon>Flavobacteriales</taxon>
        <taxon>Flavobacteriaceae</taxon>
        <taxon>Christiangramia</taxon>
    </lineage>
</organism>
<dbReference type="InterPro" id="IPR012338">
    <property type="entry name" value="Beta-lactam/transpept-like"/>
</dbReference>
<sequence>MRLNIISFLFVIFLFPLVFSCGQQRDLLKKVRESKDPRLNKVFDKPEKYAVQIIYTEICHKNDEVSLKDYKYRVDSENYFYPASTVKLPVAALSLEKLDSLQGQGVDIYRSTPYHLEGDMVKHSIENDIKGVFAISDNEAYNRLFEFLGPDYINSHMKSKGLLPFRISHRFSGENSADTVTKQLIFNTKEGKYRLPVTYNQTADSLELKNVIIGKAYIKDDEQINEPFSFAYKNYFPLETQHALMKRLFFPEKFEKSELFHLSAGNMKFLKAAMSGLPRQLGYDENEFYDSYGKFFIYGDSEDRIPDYIKIYNKVGYAYGNLTETAYVHDLKNNVEFLLSATLRVNENEIYNDGKYEYDSIGIPFLAALGRKIYQLELERKK</sequence>
<dbReference type="Gene3D" id="3.40.710.10">
    <property type="entry name" value="DD-peptidase/beta-lactamase superfamily"/>
    <property type="match status" value="1"/>
</dbReference>
<gene>
    <name evidence="2" type="ORF">C7S20_01740</name>
</gene>
<dbReference type="SUPFAM" id="SSF56601">
    <property type="entry name" value="beta-lactamase/transpeptidase-like"/>
    <property type="match status" value="1"/>
</dbReference>
<accession>A0A2R3Z1E3</accession>
<dbReference type="EMBL" id="CP028136">
    <property type="protein sequence ID" value="AVR44083.1"/>
    <property type="molecule type" value="Genomic_DNA"/>
</dbReference>
<dbReference type="InterPro" id="IPR045155">
    <property type="entry name" value="Beta-lactam_cat"/>
</dbReference>
<name>A0A2R3Z1E3_9FLAO</name>
<dbReference type="GO" id="GO:0008800">
    <property type="term" value="F:beta-lactamase activity"/>
    <property type="evidence" value="ECO:0007669"/>
    <property type="project" value="InterPro"/>
</dbReference>
<protein>
    <recommendedName>
        <fullName evidence="1">Beta-lactamase class A catalytic domain-containing protein</fullName>
    </recommendedName>
</protein>
<evidence type="ECO:0000259" key="1">
    <source>
        <dbReference type="Pfam" id="PF13354"/>
    </source>
</evidence>
<dbReference type="Pfam" id="PF13354">
    <property type="entry name" value="Beta-lactamase2"/>
    <property type="match status" value="1"/>
</dbReference>
<proteinExistence type="predicted"/>
<evidence type="ECO:0000313" key="2">
    <source>
        <dbReference type="EMBL" id="AVR44083.1"/>
    </source>
</evidence>
<dbReference type="AlphaFoldDB" id="A0A2R3Z1E3"/>
<dbReference type="OrthoDB" id="1884322at2"/>
<dbReference type="KEGG" id="grs:C7S20_01740"/>
<dbReference type="RefSeq" id="WP_107010867.1">
    <property type="nucleotide sequence ID" value="NZ_CP028136.1"/>
</dbReference>
<dbReference type="Proteomes" id="UP000241507">
    <property type="component" value="Chromosome"/>
</dbReference>
<feature type="domain" description="Beta-lactamase class A catalytic" evidence="1">
    <location>
        <begin position="72"/>
        <end position="177"/>
    </location>
</feature>
<dbReference type="PROSITE" id="PS51257">
    <property type="entry name" value="PROKAR_LIPOPROTEIN"/>
    <property type="match status" value="1"/>
</dbReference>
<reference evidence="3" key="1">
    <citation type="submission" date="2018-03" db="EMBL/GenBank/DDBJ databases">
        <title>Gramella fulva sp. nov., isolated from a dry surface of tidal flat.</title>
        <authorList>
            <person name="Hwang S.H."/>
            <person name="Hwang W.M."/>
            <person name="Kang K."/>
            <person name="Ahn T.-Y."/>
        </authorList>
    </citation>
    <scope>NUCLEOTIDE SEQUENCE [LARGE SCALE GENOMIC DNA]</scope>
    <source>
        <strain evidence="3">SH35</strain>
    </source>
</reference>
<evidence type="ECO:0000313" key="3">
    <source>
        <dbReference type="Proteomes" id="UP000241507"/>
    </source>
</evidence>
<dbReference type="GO" id="GO:0030655">
    <property type="term" value="P:beta-lactam antibiotic catabolic process"/>
    <property type="evidence" value="ECO:0007669"/>
    <property type="project" value="InterPro"/>
</dbReference>
<keyword evidence="3" id="KW-1185">Reference proteome</keyword>